<dbReference type="PROSITE" id="PS51435">
    <property type="entry name" value="AP_NUCLEASE_F1_4"/>
    <property type="match status" value="1"/>
</dbReference>
<proteinExistence type="inferred from homology"/>
<feature type="active site" description="Proton acceptor" evidence="5">
    <location>
        <position position="265"/>
    </location>
</feature>
<feature type="binding site" evidence="6">
    <location>
        <position position="265"/>
    </location>
    <ligand>
        <name>Mg(2+)</name>
        <dbReference type="ChEBI" id="CHEBI:18420"/>
        <label>1</label>
    </ligand>
</feature>
<feature type="site" description="Interaction with DNA substrate" evidence="7">
    <location>
        <position position="265"/>
    </location>
</feature>
<evidence type="ECO:0000256" key="5">
    <source>
        <dbReference type="PIRSR" id="PIRSR604808-1"/>
    </source>
</evidence>
<evidence type="ECO:0000256" key="1">
    <source>
        <dbReference type="ARBA" id="ARBA00007092"/>
    </source>
</evidence>
<dbReference type="InterPro" id="IPR036691">
    <property type="entry name" value="Endo/exonu/phosph_ase_sf"/>
</dbReference>
<keyword evidence="2 6" id="KW-0479">Metal-binding</keyword>
<dbReference type="GO" id="GO:0046872">
    <property type="term" value="F:metal ion binding"/>
    <property type="evidence" value="ECO:0007669"/>
    <property type="project" value="UniProtKB-KW"/>
</dbReference>
<dbReference type="InterPro" id="IPR005135">
    <property type="entry name" value="Endo/exonuclease/phosphatase"/>
</dbReference>
<dbReference type="CDD" id="cd09086">
    <property type="entry name" value="ExoIII-like_AP-endo"/>
    <property type="match status" value="1"/>
</dbReference>
<dbReference type="PANTHER" id="PTHR43250:SF2">
    <property type="entry name" value="EXODEOXYRIBONUCLEASE III"/>
    <property type="match status" value="1"/>
</dbReference>
<reference evidence="9" key="1">
    <citation type="journal article" date="2020" name="mSystems">
        <title>Genome- and Community-Level Interaction Insights into Carbon Utilization and Element Cycling Functions of Hydrothermarchaeota in Hydrothermal Sediment.</title>
        <authorList>
            <person name="Zhou Z."/>
            <person name="Liu Y."/>
            <person name="Xu W."/>
            <person name="Pan J."/>
            <person name="Luo Z.H."/>
            <person name="Li M."/>
        </authorList>
    </citation>
    <scope>NUCLEOTIDE SEQUENCE [LARGE SCALE GENOMIC DNA]</scope>
    <source>
        <strain evidence="9">HyVt-485</strain>
    </source>
</reference>
<dbReference type="NCBIfam" id="TIGR00633">
    <property type="entry name" value="xth"/>
    <property type="match status" value="1"/>
</dbReference>
<feature type="domain" description="Endonuclease/exonuclease/phosphatase" evidence="8">
    <location>
        <begin position="7"/>
        <end position="265"/>
    </location>
</feature>
<keyword evidence="3" id="KW-0378">Hydrolase</keyword>
<feature type="active site" description="Proton donor/acceptor" evidence="5">
    <location>
        <position position="156"/>
    </location>
</feature>
<dbReference type="AlphaFoldDB" id="A0A7C5LU83"/>
<evidence type="ECO:0000256" key="6">
    <source>
        <dbReference type="PIRSR" id="PIRSR604808-2"/>
    </source>
</evidence>
<sequence length="276" mass="31545">MNEIKIASWNINSVRLRIGQIGEFVAEENPDVLCLQEIKCLDHQIPREDLIGFGYPHIEVSGQKGMHGAATISKYPLTRMQTTFCPRDEARHVSTHVHTGKGQDFELHNFYIPAGGDEPDAEVNPKFAHKLEFLDNMTRYFKSRAPENAPMVLVGDFNIAPHENDVWSHKQLLKVVSHTPIEVERLARLQAAHDFTDCARAIAGDDEKHSLFSWWSYRSRDINKSDRGRRLDHIWVSPALRQAAIKQGAHKIHRPCRLWERPSDHAPVTQTLRLSA</sequence>
<feature type="binding site" evidence="6">
    <location>
        <position position="156"/>
    </location>
    <ligand>
        <name>Mg(2+)</name>
        <dbReference type="ChEBI" id="CHEBI:18420"/>
        <label>1</label>
    </ligand>
</feature>
<evidence type="ECO:0000256" key="3">
    <source>
        <dbReference type="ARBA" id="ARBA00022801"/>
    </source>
</evidence>
<feature type="active site" evidence="5">
    <location>
        <position position="111"/>
    </location>
</feature>
<evidence type="ECO:0000256" key="4">
    <source>
        <dbReference type="ARBA" id="ARBA00022842"/>
    </source>
</evidence>
<feature type="site" description="Important for catalytic activity" evidence="7">
    <location>
        <position position="232"/>
    </location>
</feature>
<dbReference type="Pfam" id="PF03372">
    <property type="entry name" value="Exo_endo_phos"/>
    <property type="match status" value="1"/>
</dbReference>
<feature type="binding site" evidence="6">
    <location>
        <position position="264"/>
    </location>
    <ligand>
        <name>Mg(2+)</name>
        <dbReference type="ChEBI" id="CHEBI:18420"/>
        <label>1</label>
    </ligand>
</feature>
<dbReference type="Gene3D" id="3.60.10.10">
    <property type="entry name" value="Endonuclease/exonuclease/phosphatase"/>
    <property type="match status" value="1"/>
</dbReference>
<dbReference type="SUPFAM" id="SSF56219">
    <property type="entry name" value="DNase I-like"/>
    <property type="match status" value="1"/>
</dbReference>
<feature type="binding site" evidence="6">
    <location>
        <position position="10"/>
    </location>
    <ligand>
        <name>Mg(2+)</name>
        <dbReference type="ChEBI" id="CHEBI:18420"/>
        <label>1</label>
    </ligand>
</feature>
<evidence type="ECO:0000313" key="9">
    <source>
        <dbReference type="EMBL" id="HHL42350.1"/>
    </source>
</evidence>
<dbReference type="InterPro" id="IPR037493">
    <property type="entry name" value="ExoIII-like"/>
</dbReference>
<gene>
    <name evidence="9" type="ORF">ENJ42_01925</name>
</gene>
<feature type="binding site" evidence="6">
    <location>
        <position position="158"/>
    </location>
    <ligand>
        <name>Mg(2+)</name>
        <dbReference type="ChEBI" id="CHEBI:18420"/>
        <label>1</label>
    </ligand>
</feature>
<feature type="site" description="Transition state stabilizer" evidence="7">
    <location>
        <position position="158"/>
    </location>
</feature>
<comment type="caution">
    <text evidence="9">The sequence shown here is derived from an EMBL/GenBank/DDBJ whole genome shotgun (WGS) entry which is preliminary data.</text>
</comment>
<dbReference type="GO" id="GO:0004519">
    <property type="term" value="F:endonuclease activity"/>
    <property type="evidence" value="ECO:0007669"/>
    <property type="project" value="InterPro"/>
</dbReference>
<dbReference type="InterPro" id="IPR020847">
    <property type="entry name" value="AP_endonuclease_F1_BS"/>
</dbReference>
<dbReference type="Proteomes" id="UP000885830">
    <property type="component" value="Unassembled WGS sequence"/>
</dbReference>
<comment type="cofactor">
    <cofactor evidence="6">
        <name>Mg(2+)</name>
        <dbReference type="ChEBI" id="CHEBI:18420"/>
    </cofactor>
    <cofactor evidence="6">
        <name>Mn(2+)</name>
        <dbReference type="ChEBI" id="CHEBI:29035"/>
    </cofactor>
    <text evidence="6">Probably binds two magnesium or manganese ions per subunit.</text>
</comment>
<evidence type="ECO:0000259" key="8">
    <source>
        <dbReference type="Pfam" id="PF03372"/>
    </source>
</evidence>
<evidence type="ECO:0000256" key="2">
    <source>
        <dbReference type="ARBA" id="ARBA00022723"/>
    </source>
</evidence>
<evidence type="ECO:0000256" key="7">
    <source>
        <dbReference type="PIRSR" id="PIRSR604808-3"/>
    </source>
</evidence>
<dbReference type="GO" id="GO:0003677">
    <property type="term" value="F:DNA binding"/>
    <property type="evidence" value="ECO:0007669"/>
    <property type="project" value="InterPro"/>
</dbReference>
<name>A0A7C5LU83_9PROT</name>
<feature type="binding site" evidence="6">
    <location>
        <position position="37"/>
    </location>
    <ligand>
        <name>Mg(2+)</name>
        <dbReference type="ChEBI" id="CHEBI:18420"/>
        <label>1</label>
    </ligand>
</feature>
<keyword evidence="4 6" id="KW-0460">Magnesium</keyword>
<dbReference type="PROSITE" id="PS00726">
    <property type="entry name" value="AP_NUCLEASE_F1_1"/>
    <property type="match status" value="1"/>
</dbReference>
<keyword evidence="6" id="KW-0464">Manganese</keyword>
<dbReference type="InterPro" id="IPR004808">
    <property type="entry name" value="AP_endonuc_1"/>
</dbReference>
<dbReference type="EMBL" id="DRMJ01000093">
    <property type="protein sequence ID" value="HHL42350.1"/>
    <property type="molecule type" value="Genomic_DNA"/>
</dbReference>
<dbReference type="PANTHER" id="PTHR43250">
    <property type="entry name" value="EXODEOXYRIBONUCLEASE III"/>
    <property type="match status" value="1"/>
</dbReference>
<dbReference type="GO" id="GO:0006281">
    <property type="term" value="P:DNA repair"/>
    <property type="evidence" value="ECO:0007669"/>
    <property type="project" value="InterPro"/>
</dbReference>
<accession>A0A7C5LU83</accession>
<comment type="similarity">
    <text evidence="1">Belongs to the DNA repair enzymes AP/ExoA family.</text>
</comment>
<dbReference type="GO" id="GO:0008311">
    <property type="term" value="F:double-stranded DNA 3'-5' DNA exonuclease activity"/>
    <property type="evidence" value="ECO:0007669"/>
    <property type="project" value="InterPro"/>
</dbReference>
<organism evidence="9">
    <name type="scientific">Hellea balneolensis</name>
    <dbReference type="NCBI Taxonomy" id="287478"/>
    <lineage>
        <taxon>Bacteria</taxon>
        <taxon>Pseudomonadati</taxon>
        <taxon>Pseudomonadota</taxon>
        <taxon>Alphaproteobacteria</taxon>
        <taxon>Maricaulales</taxon>
        <taxon>Robiginitomaculaceae</taxon>
        <taxon>Hellea</taxon>
    </lineage>
</organism>
<protein>
    <submittedName>
        <fullName evidence="9">Exodeoxyribonuclease III</fullName>
    </submittedName>
</protein>